<feature type="chain" id="PRO_5017971271" evidence="1">
    <location>
        <begin position="22"/>
        <end position="101"/>
    </location>
</feature>
<evidence type="ECO:0000313" key="2">
    <source>
        <dbReference type="EMBL" id="ROL48156.1"/>
    </source>
</evidence>
<evidence type="ECO:0000313" key="3">
    <source>
        <dbReference type="Proteomes" id="UP000281406"/>
    </source>
</evidence>
<name>A0A3N0YPM7_ANAGA</name>
<accession>A0A3N0YPM7</accession>
<proteinExistence type="predicted"/>
<dbReference type="Proteomes" id="UP000281406">
    <property type="component" value="Unassembled WGS sequence"/>
</dbReference>
<sequence>MPSALLFLLLFSNPWFCLIEGKSLEADETCVGMRREDHSYDFNLPEAVTLNVQNDKCDLEWTIDASTNSTDNNPVFNTSLPFGGKQYFFCNTLKMTEIKMT</sequence>
<gene>
    <name evidence="2" type="ORF">DPX16_6651</name>
</gene>
<keyword evidence="1" id="KW-0732">Signal</keyword>
<keyword evidence="3" id="KW-1185">Reference proteome</keyword>
<evidence type="ECO:0000256" key="1">
    <source>
        <dbReference type="SAM" id="SignalP"/>
    </source>
</evidence>
<dbReference type="EMBL" id="RJVU01032893">
    <property type="protein sequence ID" value="ROL48156.1"/>
    <property type="molecule type" value="Genomic_DNA"/>
</dbReference>
<comment type="caution">
    <text evidence="2">The sequence shown here is derived from an EMBL/GenBank/DDBJ whole genome shotgun (WGS) entry which is preliminary data.</text>
</comment>
<dbReference type="AlphaFoldDB" id="A0A3N0YPM7"/>
<organism evidence="2 3">
    <name type="scientific">Anabarilius grahami</name>
    <name type="common">Kanglang fish</name>
    <name type="synonym">Barilius grahami</name>
    <dbReference type="NCBI Taxonomy" id="495550"/>
    <lineage>
        <taxon>Eukaryota</taxon>
        <taxon>Metazoa</taxon>
        <taxon>Chordata</taxon>
        <taxon>Craniata</taxon>
        <taxon>Vertebrata</taxon>
        <taxon>Euteleostomi</taxon>
        <taxon>Actinopterygii</taxon>
        <taxon>Neopterygii</taxon>
        <taxon>Teleostei</taxon>
        <taxon>Ostariophysi</taxon>
        <taxon>Cypriniformes</taxon>
        <taxon>Xenocyprididae</taxon>
        <taxon>Xenocypridinae</taxon>
        <taxon>Xenocypridinae incertae sedis</taxon>
        <taxon>Anabarilius</taxon>
    </lineage>
</organism>
<feature type="signal peptide" evidence="1">
    <location>
        <begin position="1"/>
        <end position="21"/>
    </location>
</feature>
<reference evidence="2 3" key="1">
    <citation type="submission" date="2018-10" db="EMBL/GenBank/DDBJ databases">
        <title>Genome assembly for a Yunnan-Guizhou Plateau 3E fish, Anabarilius grahami (Regan), and its evolutionary and genetic applications.</title>
        <authorList>
            <person name="Jiang W."/>
        </authorList>
    </citation>
    <scope>NUCLEOTIDE SEQUENCE [LARGE SCALE GENOMIC DNA]</scope>
    <source>
        <strain evidence="2">AG-KIZ</strain>
        <tissue evidence="2">Muscle</tissue>
    </source>
</reference>
<protein>
    <submittedName>
        <fullName evidence="2">Uncharacterized protein</fullName>
    </submittedName>
</protein>
<dbReference type="OrthoDB" id="10411517at2759"/>